<accession>A0ABT8G0N9</accession>
<dbReference type="Proteomes" id="UP001172738">
    <property type="component" value="Unassembled WGS sequence"/>
</dbReference>
<reference evidence="1" key="1">
    <citation type="submission" date="2023-06" db="EMBL/GenBank/DDBJ databases">
        <title>SYSU T00b26.</title>
        <authorList>
            <person name="Gao L."/>
            <person name="Fang B.-Z."/>
            <person name="Li W.-J."/>
        </authorList>
    </citation>
    <scope>NUCLEOTIDE SEQUENCE</scope>
    <source>
        <strain evidence="1">SYSU T00b26</strain>
    </source>
</reference>
<evidence type="ECO:0000313" key="1">
    <source>
        <dbReference type="EMBL" id="MDN4472711.1"/>
    </source>
</evidence>
<dbReference type="RefSeq" id="WP_301127505.1">
    <property type="nucleotide sequence ID" value="NZ_JAUHPV010000003.1"/>
</dbReference>
<organism evidence="1 2">
    <name type="scientific">Demequina zhanjiangensis</name>
    <dbReference type="NCBI Taxonomy" id="3051659"/>
    <lineage>
        <taxon>Bacteria</taxon>
        <taxon>Bacillati</taxon>
        <taxon>Actinomycetota</taxon>
        <taxon>Actinomycetes</taxon>
        <taxon>Micrococcales</taxon>
        <taxon>Demequinaceae</taxon>
        <taxon>Demequina</taxon>
    </lineage>
</organism>
<protein>
    <submittedName>
        <fullName evidence="1">Uncharacterized protein</fullName>
    </submittedName>
</protein>
<keyword evidence="2" id="KW-1185">Reference proteome</keyword>
<evidence type="ECO:0000313" key="2">
    <source>
        <dbReference type="Proteomes" id="UP001172738"/>
    </source>
</evidence>
<gene>
    <name evidence="1" type="ORF">QQX04_06855</name>
</gene>
<comment type="caution">
    <text evidence="1">The sequence shown here is derived from an EMBL/GenBank/DDBJ whole genome shotgun (WGS) entry which is preliminary data.</text>
</comment>
<proteinExistence type="predicted"/>
<dbReference type="EMBL" id="JAUHPV010000003">
    <property type="protein sequence ID" value="MDN4472711.1"/>
    <property type="molecule type" value="Genomic_DNA"/>
</dbReference>
<name>A0ABT8G0N9_9MICO</name>
<sequence>MDMCTPSPQPSTLVVFEGARLTDDALARLVRTGMRVVSVGPREDHDYLAYRWRAVGGAPDLVYGGCAAHLGEAVEAAASHESVLVAAPVPRHPIKTLHTVFAALSRMAGSPLPAVAVQFMRPHAAPGPAAVIADGEVAHGFAGHLAEAVAAIPGQPVDRLVDVRRSGRHARASATPFVAADPVAHVAKGGYALAVQCIHDGRGTEGFLWPRHLETGRDSLADLASVLRLLRDARSADVVAVVESSSSDTVADASSRVAVLPV</sequence>